<reference evidence="9" key="2">
    <citation type="submission" date="2023-01" db="EMBL/GenBank/DDBJ databases">
        <authorList>
            <person name="Sun Q."/>
            <person name="Evtushenko L."/>
        </authorList>
    </citation>
    <scope>NUCLEOTIDE SEQUENCE</scope>
    <source>
        <strain evidence="9">VKM B-2748</strain>
    </source>
</reference>
<name>A0A9W6N8V6_9HYPH</name>
<evidence type="ECO:0000256" key="5">
    <source>
        <dbReference type="ARBA" id="ARBA00023124"/>
    </source>
</evidence>
<dbReference type="GO" id="GO:0016829">
    <property type="term" value="F:lyase activity"/>
    <property type="evidence" value="ECO:0007669"/>
    <property type="project" value="UniProtKB-KW"/>
</dbReference>
<sequence>MVTTKAIAVLIDAPKSDAGLGGLALDGKRRQTALMCNLYSLTKGQAAIRELTRAMVDRTGNLPSMPGIFPDYDAPIVRNGADGRELVSARWGMPSSQKALLDAASKRADKLRSKGKEVDFQELLKMEPDAGTTNIRNVSSKHWKRWLDAKNRCVVPMTSFSEYERGPDGKFSPTWFALSEERPLCVFAGLWTTWSCVRKATKGWEADIDLYGFLTTEPNAVVAPVHPKAMPVILRTADEIDVWMRADWEEAKALQRPLPDDALVVVAKGAKRDPE</sequence>
<evidence type="ECO:0000256" key="4">
    <source>
        <dbReference type="ARBA" id="ARBA00022801"/>
    </source>
</evidence>
<keyword evidence="6" id="KW-0238">DNA-binding</keyword>
<comment type="similarity">
    <text evidence="1 8">Belongs to the SOS response-associated peptidase family.</text>
</comment>
<dbReference type="GO" id="GO:0006508">
    <property type="term" value="P:proteolysis"/>
    <property type="evidence" value="ECO:0007669"/>
    <property type="project" value="UniProtKB-KW"/>
</dbReference>
<protein>
    <recommendedName>
        <fullName evidence="8">Abasic site processing protein</fullName>
        <ecNumber evidence="8">3.4.-.-</ecNumber>
    </recommendedName>
</protein>
<dbReference type="EMBL" id="BSFL01000005">
    <property type="protein sequence ID" value="GLK81761.1"/>
    <property type="molecule type" value="Genomic_DNA"/>
</dbReference>
<evidence type="ECO:0000256" key="3">
    <source>
        <dbReference type="ARBA" id="ARBA00022763"/>
    </source>
</evidence>
<comment type="caution">
    <text evidence="9">The sequence shown here is derived from an EMBL/GenBank/DDBJ whole genome shotgun (WGS) entry which is preliminary data.</text>
</comment>
<keyword evidence="5" id="KW-0190">Covalent protein-DNA linkage</keyword>
<dbReference type="GO" id="GO:0003697">
    <property type="term" value="F:single-stranded DNA binding"/>
    <property type="evidence" value="ECO:0007669"/>
    <property type="project" value="InterPro"/>
</dbReference>
<keyword evidence="7" id="KW-0456">Lyase</keyword>
<evidence type="ECO:0000256" key="6">
    <source>
        <dbReference type="ARBA" id="ARBA00023125"/>
    </source>
</evidence>
<reference evidence="9" key="1">
    <citation type="journal article" date="2014" name="Int. J. Syst. Evol. Microbiol.">
        <title>Complete genome sequence of Corynebacterium casei LMG S-19264T (=DSM 44701T), isolated from a smear-ripened cheese.</title>
        <authorList>
            <consortium name="US DOE Joint Genome Institute (JGI-PGF)"/>
            <person name="Walter F."/>
            <person name="Albersmeier A."/>
            <person name="Kalinowski J."/>
            <person name="Ruckert C."/>
        </authorList>
    </citation>
    <scope>NUCLEOTIDE SEQUENCE</scope>
    <source>
        <strain evidence="9">VKM B-2748</strain>
    </source>
</reference>
<dbReference type="PANTHER" id="PTHR13604:SF0">
    <property type="entry name" value="ABASIC SITE PROCESSING PROTEIN HMCES"/>
    <property type="match status" value="1"/>
</dbReference>
<evidence type="ECO:0000313" key="9">
    <source>
        <dbReference type="EMBL" id="GLK81761.1"/>
    </source>
</evidence>
<evidence type="ECO:0000313" key="10">
    <source>
        <dbReference type="Proteomes" id="UP001143309"/>
    </source>
</evidence>
<organism evidence="9 10">
    <name type="scientific">Methylopila turkensis</name>
    <dbReference type="NCBI Taxonomy" id="1437816"/>
    <lineage>
        <taxon>Bacteria</taxon>
        <taxon>Pseudomonadati</taxon>
        <taxon>Pseudomonadota</taxon>
        <taxon>Alphaproteobacteria</taxon>
        <taxon>Hyphomicrobiales</taxon>
        <taxon>Methylopilaceae</taxon>
        <taxon>Methylopila</taxon>
    </lineage>
</organism>
<gene>
    <name evidence="9" type="ORF">GCM10008174_35020</name>
</gene>
<proteinExistence type="inferred from homology"/>
<keyword evidence="10" id="KW-1185">Reference proteome</keyword>
<evidence type="ECO:0000256" key="2">
    <source>
        <dbReference type="ARBA" id="ARBA00022670"/>
    </source>
</evidence>
<dbReference type="SUPFAM" id="SSF143081">
    <property type="entry name" value="BB1717-like"/>
    <property type="match status" value="1"/>
</dbReference>
<dbReference type="Gene3D" id="3.90.1680.20">
    <property type="match status" value="2"/>
</dbReference>
<dbReference type="InterPro" id="IPR036590">
    <property type="entry name" value="SRAP-like"/>
</dbReference>
<keyword evidence="2 8" id="KW-0645">Protease</keyword>
<keyword evidence="4 8" id="KW-0378">Hydrolase</keyword>
<dbReference type="GO" id="GO:0106300">
    <property type="term" value="P:protein-DNA covalent cross-linking repair"/>
    <property type="evidence" value="ECO:0007669"/>
    <property type="project" value="InterPro"/>
</dbReference>
<dbReference type="Proteomes" id="UP001143309">
    <property type="component" value="Unassembled WGS sequence"/>
</dbReference>
<dbReference type="GO" id="GO:0008233">
    <property type="term" value="F:peptidase activity"/>
    <property type="evidence" value="ECO:0007669"/>
    <property type="project" value="UniProtKB-KW"/>
</dbReference>
<dbReference type="EC" id="3.4.-.-" evidence="8"/>
<dbReference type="PANTHER" id="PTHR13604">
    <property type="entry name" value="DC12-RELATED"/>
    <property type="match status" value="1"/>
</dbReference>
<keyword evidence="3" id="KW-0227">DNA damage</keyword>
<dbReference type="Pfam" id="PF02586">
    <property type="entry name" value="SRAP"/>
    <property type="match status" value="1"/>
</dbReference>
<dbReference type="AlphaFoldDB" id="A0A9W6N8V6"/>
<accession>A0A9W6N8V6</accession>
<dbReference type="InterPro" id="IPR003738">
    <property type="entry name" value="SRAP"/>
</dbReference>
<evidence type="ECO:0000256" key="8">
    <source>
        <dbReference type="RuleBase" id="RU364100"/>
    </source>
</evidence>
<evidence type="ECO:0000256" key="1">
    <source>
        <dbReference type="ARBA" id="ARBA00008136"/>
    </source>
</evidence>
<evidence type="ECO:0000256" key="7">
    <source>
        <dbReference type="ARBA" id="ARBA00023239"/>
    </source>
</evidence>